<reference evidence="2 3" key="1">
    <citation type="submission" date="2016-07" db="EMBL/GenBank/DDBJ databases">
        <title>Genomic analysis of zinc-resistant bacterium Mucilaginibacter pedocola TBZ30.</title>
        <authorList>
            <person name="Huang J."/>
            <person name="Tang J."/>
        </authorList>
    </citation>
    <scope>NUCLEOTIDE SEQUENCE [LARGE SCALE GENOMIC DNA]</scope>
    <source>
        <strain evidence="2 3">TBZ30</strain>
    </source>
</reference>
<comment type="caution">
    <text evidence="2">The sequence shown here is derived from an EMBL/GenBank/DDBJ whole genome shotgun (WGS) entry which is preliminary data.</text>
</comment>
<dbReference type="Pfam" id="PF00027">
    <property type="entry name" value="cNMP_binding"/>
    <property type="match status" value="1"/>
</dbReference>
<dbReference type="EMBL" id="MBTF01000012">
    <property type="protein sequence ID" value="OOQ59872.1"/>
    <property type="molecule type" value="Genomic_DNA"/>
</dbReference>
<protein>
    <submittedName>
        <fullName evidence="2">Cyclic nucleotide-binding protein</fullName>
    </submittedName>
</protein>
<organism evidence="2 3">
    <name type="scientific">Mucilaginibacter pedocola</name>
    <dbReference type="NCBI Taxonomy" id="1792845"/>
    <lineage>
        <taxon>Bacteria</taxon>
        <taxon>Pseudomonadati</taxon>
        <taxon>Bacteroidota</taxon>
        <taxon>Sphingobacteriia</taxon>
        <taxon>Sphingobacteriales</taxon>
        <taxon>Sphingobacteriaceae</taxon>
        <taxon>Mucilaginibacter</taxon>
    </lineage>
</organism>
<dbReference type="RefSeq" id="WP_078348622.1">
    <property type="nucleotide sequence ID" value="NZ_MBTF01000012.1"/>
</dbReference>
<dbReference type="STRING" id="1792845.BC343_05145"/>
<name>A0A1S9PFY6_9SPHI</name>
<evidence type="ECO:0000313" key="2">
    <source>
        <dbReference type="EMBL" id="OOQ59872.1"/>
    </source>
</evidence>
<dbReference type="InterPro" id="IPR018490">
    <property type="entry name" value="cNMP-bd_dom_sf"/>
</dbReference>
<evidence type="ECO:0000313" key="3">
    <source>
        <dbReference type="Proteomes" id="UP000189739"/>
    </source>
</evidence>
<dbReference type="InterPro" id="IPR000595">
    <property type="entry name" value="cNMP-bd_dom"/>
</dbReference>
<dbReference type="OrthoDB" id="1092431at2"/>
<dbReference type="SUPFAM" id="SSF51206">
    <property type="entry name" value="cAMP-binding domain-like"/>
    <property type="match status" value="1"/>
</dbReference>
<evidence type="ECO:0000259" key="1">
    <source>
        <dbReference type="Pfam" id="PF00027"/>
    </source>
</evidence>
<dbReference type="InterPro" id="IPR014710">
    <property type="entry name" value="RmlC-like_jellyroll"/>
</dbReference>
<dbReference type="Gene3D" id="2.60.120.10">
    <property type="entry name" value="Jelly Rolls"/>
    <property type="match status" value="1"/>
</dbReference>
<dbReference type="Proteomes" id="UP000189739">
    <property type="component" value="Unassembled WGS sequence"/>
</dbReference>
<gene>
    <name evidence="2" type="ORF">BC343_05145</name>
</gene>
<dbReference type="CDD" id="cd00038">
    <property type="entry name" value="CAP_ED"/>
    <property type="match status" value="1"/>
</dbReference>
<feature type="domain" description="Cyclic nucleotide-binding" evidence="1">
    <location>
        <begin position="30"/>
        <end position="116"/>
    </location>
</feature>
<sequence length="194" mass="22557">MYENFQRYIDERVALCDAESKLVRSVAVIKKIRKRQYLLQEGDVWKYDAFVSSGCLRTYSINEKGSEHIIGFSIENWWCGDRESLLSGEPSRFNIDAIEDSELVMFTHTNFEMLCREIPAFNQMVNNILNKSFITQQNRINASLSNTAEEKYLNFVKKYPEFALRVPQNMIASYLGITPETLSRIRTQTARNKG</sequence>
<accession>A0A1S9PFY6</accession>
<dbReference type="AlphaFoldDB" id="A0A1S9PFY6"/>
<proteinExistence type="predicted"/>
<keyword evidence="3" id="KW-1185">Reference proteome</keyword>